<evidence type="ECO:0000313" key="1">
    <source>
        <dbReference type="EMBL" id="MDW2798297.1"/>
    </source>
</evidence>
<proteinExistence type="predicted"/>
<evidence type="ECO:0000313" key="2">
    <source>
        <dbReference type="Proteomes" id="UP001276854"/>
    </source>
</evidence>
<accession>A0ABU4GQ01</accession>
<dbReference type="RefSeq" id="WP_318064539.1">
    <property type="nucleotide sequence ID" value="NZ_JAWONS010000186.1"/>
</dbReference>
<dbReference type="Proteomes" id="UP001276854">
    <property type="component" value="Unassembled WGS sequence"/>
</dbReference>
<comment type="caution">
    <text evidence="1">The sequence shown here is derived from an EMBL/GenBank/DDBJ whole genome shotgun (WGS) entry which is preliminary data.</text>
</comment>
<reference evidence="1 2" key="1">
    <citation type="submission" date="2023-10" db="EMBL/GenBank/DDBJ databases">
        <title>A novel Glycoside Hydrolase 43-Like Enzyme from Clostrdium boliviensis is an Endo-xylanase, and a Candidate for Xylooligosaccharides Production from Different Xylan Substrates.</title>
        <authorList>
            <person name="Alvarez M.T."/>
            <person name="Rocabado-Villegas L.R."/>
            <person name="Salas-Veizaga D.M."/>
            <person name="Linares-Pasten J.A."/>
            <person name="Gudmundsdottir E.E."/>
            <person name="Hreggvidsson G.O."/>
            <person name="Adlercreutz P."/>
            <person name="Nordberg Karlsson E."/>
        </authorList>
    </citation>
    <scope>NUCLEOTIDE SEQUENCE [LARGE SCALE GENOMIC DNA]</scope>
    <source>
        <strain evidence="1 2">E-1</strain>
    </source>
</reference>
<keyword evidence="2" id="KW-1185">Reference proteome</keyword>
<evidence type="ECO:0008006" key="3">
    <source>
        <dbReference type="Google" id="ProtNLM"/>
    </source>
</evidence>
<gene>
    <name evidence="1" type="ORF">RZO55_12005</name>
</gene>
<organism evidence="1 2">
    <name type="scientific">Clostridium boliviensis</name>
    <dbReference type="NCBI Taxonomy" id="318465"/>
    <lineage>
        <taxon>Bacteria</taxon>
        <taxon>Bacillati</taxon>
        <taxon>Bacillota</taxon>
        <taxon>Clostridia</taxon>
        <taxon>Eubacteriales</taxon>
        <taxon>Clostridiaceae</taxon>
        <taxon>Clostridium</taxon>
    </lineage>
</organism>
<sequence>MSKYNALWEYVKKNGSPSFKLTFDEISEIAGIPLDHSFLTYKKELAEYGYQVGKISMKEKTVIFNSL</sequence>
<protein>
    <recommendedName>
        <fullName evidence="3">DNA-binding protein</fullName>
    </recommendedName>
</protein>
<name>A0ABU4GQ01_9CLOT</name>
<dbReference type="EMBL" id="JAWONS010000186">
    <property type="protein sequence ID" value="MDW2798297.1"/>
    <property type="molecule type" value="Genomic_DNA"/>
</dbReference>